<sequence>MNPSNGNRSSSKNSTGSTSGQRNMSTQTKNNDGGSDSSRTSYHSGMRDDTVYMGGPGFCQVIHNHLVENEQIRIPQRFVMEYGDDLSNDAVLTVTGGKEWFVEIKRDSNSDDGGVYFKNGLKEFYKSYSITSGIFLAFKYEGNSHFDVVIFQMSGTEIDYSSFNNNNHMEETSSQTDDTINAEDDVDDKDDYYVQASDDNDDNDESGDDSDDEECEQIDLTREKNRSITAGGLETQDRAIEIKRGFKSSKQYPFFTIGLQPSYVNHKYLPIPSDFEGKVELGKLEKIKLDVVEDCGRSWIVQIFTNGRDLQGIRFCKGVSKFLRDNNLKLGDVCVFEMVTKKKSSSIECARVHIFRS</sequence>
<dbReference type="InterPro" id="IPR050655">
    <property type="entry name" value="Plant_B3_domain"/>
</dbReference>
<feature type="domain" description="TF-B3" evidence="7">
    <location>
        <begin position="254"/>
        <end position="357"/>
    </location>
</feature>
<feature type="compositionally biased region" description="Low complexity" evidence="6">
    <location>
        <begin position="1"/>
        <end position="20"/>
    </location>
</feature>
<evidence type="ECO:0000256" key="2">
    <source>
        <dbReference type="ARBA" id="ARBA00023015"/>
    </source>
</evidence>
<dbReference type="GO" id="GO:0005634">
    <property type="term" value="C:nucleus"/>
    <property type="evidence" value="ECO:0007669"/>
    <property type="project" value="UniProtKB-SubCell"/>
</dbReference>
<dbReference type="PROSITE" id="PS50863">
    <property type="entry name" value="B3"/>
    <property type="match status" value="2"/>
</dbReference>
<feature type="domain" description="TF-B3" evidence="7">
    <location>
        <begin position="57"/>
        <end position="154"/>
    </location>
</feature>
<protein>
    <recommendedName>
        <fullName evidence="7">TF-B3 domain-containing protein</fullName>
    </recommendedName>
</protein>
<dbReference type="AlphaFoldDB" id="A0AAD4X7A5"/>
<keyword evidence="3" id="KW-0238">DNA-binding</keyword>
<dbReference type="SMART" id="SM01019">
    <property type="entry name" value="B3"/>
    <property type="match status" value="2"/>
</dbReference>
<dbReference type="InterPro" id="IPR015300">
    <property type="entry name" value="DNA-bd_pseudobarrel_sf"/>
</dbReference>
<gene>
    <name evidence="8" type="ORF">MKW98_003820</name>
</gene>
<comment type="caution">
    <text evidence="8">The sequence shown here is derived from an EMBL/GenBank/DDBJ whole genome shotgun (WGS) entry which is preliminary data.</text>
</comment>
<reference evidence="8" key="1">
    <citation type="submission" date="2022-04" db="EMBL/GenBank/DDBJ databases">
        <title>A functionally conserved STORR gene fusion in Papaver species that diverged 16.8 million years ago.</title>
        <authorList>
            <person name="Catania T."/>
        </authorList>
    </citation>
    <scope>NUCLEOTIDE SEQUENCE</scope>
    <source>
        <strain evidence="8">S-188037</strain>
    </source>
</reference>
<dbReference type="Pfam" id="PF02362">
    <property type="entry name" value="B3"/>
    <property type="match status" value="2"/>
</dbReference>
<dbReference type="Gene3D" id="2.40.330.10">
    <property type="entry name" value="DNA-binding pseudobarrel domain"/>
    <property type="match status" value="2"/>
</dbReference>
<feature type="compositionally biased region" description="Acidic residues" evidence="6">
    <location>
        <begin position="198"/>
        <end position="213"/>
    </location>
</feature>
<dbReference type="CDD" id="cd10017">
    <property type="entry name" value="B3_DNA"/>
    <property type="match status" value="2"/>
</dbReference>
<keyword evidence="4" id="KW-0804">Transcription</keyword>
<name>A0AAD4X7A5_9MAGN</name>
<evidence type="ECO:0000259" key="7">
    <source>
        <dbReference type="PROSITE" id="PS50863"/>
    </source>
</evidence>
<evidence type="ECO:0000256" key="4">
    <source>
        <dbReference type="ARBA" id="ARBA00023163"/>
    </source>
</evidence>
<evidence type="ECO:0000313" key="9">
    <source>
        <dbReference type="Proteomes" id="UP001202328"/>
    </source>
</evidence>
<keyword evidence="9" id="KW-1185">Reference proteome</keyword>
<comment type="subcellular location">
    <subcellularLocation>
        <location evidence="1">Nucleus</location>
    </subcellularLocation>
</comment>
<evidence type="ECO:0000256" key="5">
    <source>
        <dbReference type="ARBA" id="ARBA00023242"/>
    </source>
</evidence>
<feature type="region of interest" description="Disordered" evidence="6">
    <location>
        <begin position="1"/>
        <end position="46"/>
    </location>
</feature>
<keyword evidence="5" id="KW-0539">Nucleus</keyword>
<evidence type="ECO:0000256" key="3">
    <source>
        <dbReference type="ARBA" id="ARBA00023125"/>
    </source>
</evidence>
<dbReference type="GO" id="GO:0003677">
    <property type="term" value="F:DNA binding"/>
    <property type="evidence" value="ECO:0007669"/>
    <property type="project" value="UniProtKB-KW"/>
</dbReference>
<feature type="compositionally biased region" description="Polar residues" evidence="6">
    <location>
        <begin position="21"/>
        <end position="43"/>
    </location>
</feature>
<dbReference type="EMBL" id="JAJJMB010014314">
    <property type="protein sequence ID" value="KAI3861031.1"/>
    <property type="molecule type" value="Genomic_DNA"/>
</dbReference>
<organism evidence="8 9">
    <name type="scientific">Papaver atlanticum</name>
    <dbReference type="NCBI Taxonomy" id="357466"/>
    <lineage>
        <taxon>Eukaryota</taxon>
        <taxon>Viridiplantae</taxon>
        <taxon>Streptophyta</taxon>
        <taxon>Embryophyta</taxon>
        <taxon>Tracheophyta</taxon>
        <taxon>Spermatophyta</taxon>
        <taxon>Magnoliopsida</taxon>
        <taxon>Ranunculales</taxon>
        <taxon>Papaveraceae</taxon>
        <taxon>Papaveroideae</taxon>
        <taxon>Papaver</taxon>
    </lineage>
</organism>
<evidence type="ECO:0000256" key="6">
    <source>
        <dbReference type="SAM" id="MobiDB-lite"/>
    </source>
</evidence>
<dbReference type="InterPro" id="IPR003340">
    <property type="entry name" value="B3_DNA-bd"/>
</dbReference>
<dbReference type="PANTHER" id="PTHR31920">
    <property type="entry name" value="B3 DOMAIN-CONTAINING"/>
    <property type="match status" value="1"/>
</dbReference>
<dbReference type="PANTHER" id="PTHR31920:SF37">
    <property type="entry name" value="B3 DOMAIN-CONTAINING TRANSCRIPTION FACTOR VRN1"/>
    <property type="match status" value="1"/>
</dbReference>
<dbReference type="SUPFAM" id="SSF101936">
    <property type="entry name" value="DNA-binding pseudobarrel domain"/>
    <property type="match status" value="2"/>
</dbReference>
<evidence type="ECO:0000256" key="1">
    <source>
        <dbReference type="ARBA" id="ARBA00004123"/>
    </source>
</evidence>
<proteinExistence type="predicted"/>
<evidence type="ECO:0000313" key="8">
    <source>
        <dbReference type="EMBL" id="KAI3861031.1"/>
    </source>
</evidence>
<keyword evidence="2" id="KW-0805">Transcription regulation</keyword>
<feature type="region of interest" description="Disordered" evidence="6">
    <location>
        <begin position="193"/>
        <end position="213"/>
    </location>
</feature>
<dbReference type="Proteomes" id="UP001202328">
    <property type="component" value="Unassembled WGS sequence"/>
</dbReference>
<accession>A0AAD4X7A5</accession>